<evidence type="ECO:0000313" key="2">
    <source>
        <dbReference type="EMBL" id="MBB4683287.1"/>
    </source>
</evidence>
<dbReference type="RefSeq" id="WP_221457542.1">
    <property type="nucleotide sequence ID" value="NZ_JACHMG010000001.1"/>
</dbReference>
<dbReference type="InterPro" id="IPR017946">
    <property type="entry name" value="PLC-like_Pdiesterase_TIM-brl"/>
</dbReference>
<dbReference type="AlphaFoldDB" id="A0A840IPJ9"/>
<keyword evidence="1" id="KW-0732">Signal</keyword>
<accession>A0A840IPJ9</accession>
<reference evidence="2 3" key="1">
    <citation type="submission" date="2020-08" db="EMBL/GenBank/DDBJ databases">
        <title>Sequencing the genomes of 1000 actinobacteria strains.</title>
        <authorList>
            <person name="Klenk H.-P."/>
        </authorList>
    </citation>
    <scope>NUCLEOTIDE SEQUENCE [LARGE SCALE GENOMIC DNA]</scope>
    <source>
        <strain evidence="2 3">DSM 45859</strain>
    </source>
</reference>
<feature type="chain" id="PRO_5032873860" description="Calcium-dependent phosphoinositide phospholipase C" evidence="1">
    <location>
        <begin position="27"/>
        <end position="469"/>
    </location>
</feature>
<name>A0A840IPJ9_9PSEU</name>
<evidence type="ECO:0000313" key="3">
    <source>
        <dbReference type="Proteomes" id="UP000581769"/>
    </source>
</evidence>
<dbReference type="EMBL" id="JACHMG010000001">
    <property type="protein sequence ID" value="MBB4683287.1"/>
    <property type="molecule type" value="Genomic_DNA"/>
</dbReference>
<keyword evidence="3" id="KW-1185">Reference proteome</keyword>
<comment type="caution">
    <text evidence="2">The sequence shown here is derived from an EMBL/GenBank/DDBJ whole genome shotgun (WGS) entry which is preliminary data.</text>
</comment>
<dbReference type="Gene3D" id="3.20.20.190">
    <property type="entry name" value="Phosphatidylinositol (PI) phosphodiesterase"/>
    <property type="match status" value="1"/>
</dbReference>
<dbReference type="Proteomes" id="UP000581769">
    <property type="component" value="Unassembled WGS sequence"/>
</dbReference>
<evidence type="ECO:0008006" key="4">
    <source>
        <dbReference type="Google" id="ProtNLM"/>
    </source>
</evidence>
<dbReference type="SUPFAM" id="SSF51695">
    <property type="entry name" value="PLC-like phosphodiesterases"/>
    <property type="match status" value="1"/>
</dbReference>
<sequence>MPRIDRIRRVGTAALAVLTGTAVLGAAPAVGQPFTSDTFLATHNSYSGDVDGAKGSIAQQLDRGVRFVEFDVHDNGYATTHDYGIGHGAPGDLVDHTGNPASDNLRDWLAVVNAWSAAHPTAAPIVVMLDLKDDLTDNQSYAAGNLAAVNAELWEAFGPRLLTAPDYRAGATTDSLRGKVLTLLSGDRGTRASYRRDVGEHPAVALNGHGQVVEVHDSGAGALWYWTGSYGADGRITWHRHGRYDSGRTPAVALDDSGRIVEVHQSQNAATLWYRTGQLGTDGEISWSASHQYDNGMLPTVAVTGDGVREIHRSAANDQNWQWRGSFDASGTTIDWTDNAATGDPRYDAASAASGTRRVRVTTGAEGPTPARTLRYSTDRVDGGRVRYPQVAFDEYQHGDPAELQQDALFYGAPATESTFIEAGRDSGHLVRGWDFDSAALATDPPATYAATNHPYDAWYQDLTRDAVR</sequence>
<gene>
    <name evidence="2" type="ORF">BJY18_000772</name>
</gene>
<proteinExistence type="predicted"/>
<protein>
    <recommendedName>
        <fullName evidence="4">Calcium-dependent phosphoinositide phospholipase C</fullName>
    </recommendedName>
</protein>
<organism evidence="2 3">
    <name type="scientific">Amycolatopsis jiangsuensis</name>
    <dbReference type="NCBI Taxonomy" id="1181879"/>
    <lineage>
        <taxon>Bacteria</taxon>
        <taxon>Bacillati</taxon>
        <taxon>Actinomycetota</taxon>
        <taxon>Actinomycetes</taxon>
        <taxon>Pseudonocardiales</taxon>
        <taxon>Pseudonocardiaceae</taxon>
        <taxon>Amycolatopsis</taxon>
    </lineage>
</organism>
<dbReference type="GO" id="GO:0008081">
    <property type="term" value="F:phosphoric diester hydrolase activity"/>
    <property type="evidence" value="ECO:0007669"/>
    <property type="project" value="InterPro"/>
</dbReference>
<feature type="signal peptide" evidence="1">
    <location>
        <begin position="1"/>
        <end position="26"/>
    </location>
</feature>
<dbReference type="GO" id="GO:0006629">
    <property type="term" value="P:lipid metabolic process"/>
    <property type="evidence" value="ECO:0007669"/>
    <property type="project" value="InterPro"/>
</dbReference>
<evidence type="ECO:0000256" key="1">
    <source>
        <dbReference type="SAM" id="SignalP"/>
    </source>
</evidence>